<protein>
    <submittedName>
        <fullName evidence="2">Putative membrane protein</fullName>
    </submittedName>
</protein>
<evidence type="ECO:0000313" key="2">
    <source>
        <dbReference type="EMBL" id="NYH95091.1"/>
    </source>
</evidence>
<evidence type="ECO:0000313" key="3">
    <source>
        <dbReference type="Proteomes" id="UP000522081"/>
    </source>
</evidence>
<keyword evidence="1" id="KW-0472">Membrane</keyword>
<feature type="transmembrane region" description="Helical" evidence="1">
    <location>
        <begin position="153"/>
        <end position="174"/>
    </location>
</feature>
<organism evidence="2 3">
    <name type="scientific">Novosphingobium marinum</name>
    <dbReference type="NCBI Taxonomy" id="1514948"/>
    <lineage>
        <taxon>Bacteria</taxon>
        <taxon>Pseudomonadati</taxon>
        <taxon>Pseudomonadota</taxon>
        <taxon>Alphaproteobacteria</taxon>
        <taxon>Sphingomonadales</taxon>
        <taxon>Sphingomonadaceae</taxon>
        <taxon>Novosphingobium</taxon>
    </lineage>
</organism>
<evidence type="ECO:0000256" key="1">
    <source>
        <dbReference type="SAM" id="Phobius"/>
    </source>
</evidence>
<reference evidence="2 3" key="1">
    <citation type="submission" date="2020-07" db="EMBL/GenBank/DDBJ databases">
        <title>Genomic Encyclopedia of Type Strains, Phase IV (KMG-IV): sequencing the most valuable type-strain genomes for metagenomic binning, comparative biology and taxonomic classification.</title>
        <authorList>
            <person name="Goeker M."/>
        </authorList>
    </citation>
    <scope>NUCLEOTIDE SEQUENCE [LARGE SCALE GENOMIC DNA]</scope>
    <source>
        <strain evidence="2 3">DSM 29043</strain>
    </source>
</reference>
<dbReference type="RefSeq" id="WP_179406975.1">
    <property type="nucleotide sequence ID" value="NZ_BMGF01000002.1"/>
</dbReference>
<proteinExistence type="predicted"/>
<feature type="transmembrane region" description="Helical" evidence="1">
    <location>
        <begin position="95"/>
        <end position="115"/>
    </location>
</feature>
<accession>A0A7Z0BSM3</accession>
<dbReference type="AlphaFoldDB" id="A0A7Z0BSM3"/>
<dbReference type="EMBL" id="JACBZF010000002">
    <property type="protein sequence ID" value="NYH95091.1"/>
    <property type="molecule type" value="Genomic_DNA"/>
</dbReference>
<name>A0A7Z0BSM3_9SPHN</name>
<feature type="transmembrane region" description="Helical" evidence="1">
    <location>
        <begin position="127"/>
        <end position="147"/>
    </location>
</feature>
<sequence length="182" mass="19256">MTAFARAMLALAKFVAPESRKGWIDAMAAEFRHVPSGQKNQFALGAAEFSITAMMEEVMFNKVNAGSFVIMLGSAFLAILGISNGFRNFAQDSTVSVAFVAMGLLWLAAFVAAMLRRWELLTRVATGGLAASFALGLAWSISVPALAANRSLFGALALEAVFLFTVLLATGALLRKLALSAS</sequence>
<comment type="caution">
    <text evidence="2">The sequence shown here is derived from an EMBL/GenBank/DDBJ whole genome shotgun (WGS) entry which is preliminary data.</text>
</comment>
<keyword evidence="3" id="KW-1185">Reference proteome</keyword>
<keyword evidence="1" id="KW-1133">Transmembrane helix</keyword>
<gene>
    <name evidence="2" type="ORF">FHS75_001410</name>
</gene>
<dbReference type="Proteomes" id="UP000522081">
    <property type="component" value="Unassembled WGS sequence"/>
</dbReference>
<keyword evidence="1" id="KW-0812">Transmembrane</keyword>
<feature type="transmembrane region" description="Helical" evidence="1">
    <location>
        <begin position="63"/>
        <end position="83"/>
    </location>
</feature>